<name>A0ACB8AVV4_9AGAM</name>
<dbReference type="EMBL" id="MU267277">
    <property type="protein sequence ID" value="KAH7917101.1"/>
    <property type="molecule type" value="Genomic_DNA"/>
</dbReference>
<comment type="caution">
    <text evidence="1">The sequence shown here is derived from an EMBL/GenBank/DDBJ whole genome shotgun (WGS) entry which is preliminary data.</text>
</comment>
<reference evidence="1" key="1">
    <citation type="journal article" date="2021" name="New Phytol.">
        <title>Evolutionary innovations through gain and loss of genes in the ectomycorrhizal Boletales.</title>
        <authorList>
            <person name="Wu G."/>
            <person name="Miyauchi S."/>
            <person name="Morin E."/>
            <person name="Kuo A."/>
            <person name="Drula E."/>
            <person name="Varga T."/>
            <person name="Kohler A."/>
            <person name="Feng B."/>
            <person name="Cao Y."/>
            <person name="Lipzen A."/>
            <person name="Daum C."/>
            <person name="Hundley H."/>
            <person name="Pangilinan J."/>
            <person name="Johnson J."/>
            <person name="Barry K."/>
            <person name="LaButti K."/>
            <person name="Ng V."/>
            <person name="Ahrendt S."/>
            <person name="Min B."/>
            <person name="Choi I.G."/>
            <person name="Park H."/>
            <person name="Plett J.M."/>
            <person name="Magnuson J."/>
            <person name="Spatafora J.W."/>
            <person name="Nagy L.G."/>
            <person name="Henrissat B."/>
            <person name="Grigoriev I.V."/>
            <person name="Yang Z.L."/>
            <person name="Xu J."/>
            <person name="Martin F.M."/>
        </authorList>
    </citation>
    <scope>NUCLEOTIDE SEQUENCE</scope>
    <source>
        <strain evidence="1">KUC20120723A-06</strain>
    </source>
</reference>
<evidence type="ECO:0000313" key="2">
    <source>
        <dbReference type="Proteomes" id="UP000790709"/>
    </source>
</evidence>
<sequence length="110" mass="12493">MGNLHSLAQAIPHALDLPTPRLQTIARDLAEARAHVASLEGEYTLELLQIYRATLRPHTLDLRSGQDRVFSRDDDESSSEDASSHITLEPELEDYINELYGNHYPPWRSL</sequence>
<organism evidence="1 2">
    <name type="scientific">Leucogyrophana mollusca</name>
    <dbReference type="NCBI Taxonomy" id="85980"/>
    <lineage>
        <taxon>Eukaryota</taxon>
        <taxon>Fungi</taxon>
        <taxon>Dikarya</taxon>
        <taxon>Basidiomycota</taxon>
        <taxon>Agaricomycotina</taxon>
        <taxon>Agaricomycetes</taxon>
        <taxon>Agaricomycetidae</taxon>
        <taxon>Boletales</taxon>
        <taxon>Boletales incertae sedis</taxon>
        <taxon>Leucogyrophana</taxon>
    </lineage>
</organism>
<proteinExistence type="predicted"/>
<evidence type="ECO:0000313" key="1">
    <source>
        <dbReference type="EMBL" id="KAH7917101.1"/>
    </source>
</evidence>
<accession>A0ACB8AVV4</accession>
<keyword evidence="2" id="KW-1185">Reference proteome</keyword>
<dbReference type="Proteomes" id="UP000790709">
    <property type="component" value="Unassembled WGS sequence"/>
</dbReference>
<protein>
    <submittedName>
        <fullName evidence="1">Uncharacterized protein</fullName>
    </submittedName>
</protein>
<gene>
    <name evidence="1" type="ORF">BV22DRAFT_1135702</name>
</gene>